<evidence type="ECO:0000256" key="1">
    <source>
        <dbReference type="ARBA" id="ARBA00001933"/>
    </source>
</evidence>
<proteinExistence type="predicted"/>
<comment type="cofactor">
    <cofactor evidence="1 3">
        <name>pyridoxal 5'-phosphate</name>
        <dbReference type="ChEBI" id="CHEBI:597326"/>
    </cofactor>
</comment>
<dbReference type="Proteomes" id="UP000234342">
    <property type="component" value="Unassembled WGS sequence"/>
</dbReference>
<protein>
    <submittedName>
        <fullName evidence="5">Diaminopimelate decarboxylase</fullName>
        <ecNumber evidence="5">4.1.1.20</ecNumber>
    </submittedName>
</protein>
<name>A0A2H1JME5_9MICO</name>
<dbReference type="Gene3D" id="2.40.37.10">
    <property type="entry name" value="Lyase, Ornithine Decarboxylase, Chain A, domain 1"/>
    <property type="match status" value="1"/>
</dbReference>
<dbReference type="InterPro" id="IPR000183">
    <property type="entry name" value="Orn/DAP/Arg_de-COase"/>
</dbReference>
<dbReference type="EMBL" id="FXZE01000008">
    <property type="protein sequence ID" value="SMX88488.1"/>
    <property type="molecule type" value="Genomic_DNA"/>
</dbReference>
<dbReference type="PANTHER" id="PTHR43727:SF3">
    <property type="entry name" value="GROUP IV DECARBOXYLASE"/>
    <property type="match status" value="1"/>
</dbReference>
<keyword evidence="2 3" id="KW-0663">Pyridoxal phosphate</keyword>
<dbReference type="Pfam" id="PF02784">
    <property type="entry name" value="Orn_Arg_deC_N"/>
    <property type="match status" value="1"/>
</dbReference>
<evidence type="ECO:0000256" key="2">
    <source>
        <dbReference type="ARBA" id="ARBA00022898"/>
    </source>
</evidence>
<dbReference type="SUPFAM" id="SSF51419">
    <property type="entry name" value="PLP-binding barrel"/>
    <property type="match status" value="1"/>
</dbReference>
<dbReference type="SUPFAM" id="SSF50621">
    <property type="entry name" value="Alanine racemase C-terminal domain-like"/>
    <property type="match status" value="1"/>
</dbReference>
<dbReference type="Gene3D" id="3.20.20.10">
    <property type="entry name" value="Alanine racemase"/>
    <property type="match status" value="1"/>
</dbReference>
<dbReference type="EC" id="4.1.1.20" evidence="5"/>
<feature type="active site" description="Proton donor" evidence="3">
    <location>
        <position position="331"/>
    </location>
</feature>
<keyword evidence="6" id="KW-1185">Reference proteome</keyword>
<dbReference type="GO" id="GO:0008836">
    <property type="term" value="F:diaminopimelate decarboxylase activity"/>
    <property type="evidence" value="ECO:0007669"/>
    <property type="project" value="UniProtKB-EC"/>
</dbReference>
<accession>A0A2H1JME5</accession>
<evidence type="ECO:0000313" key="5">
    <source>
        <dbReference type="EMBL" id="SMX88488.1"/>
    </source>
</evidence>
<evidence type="ECO:0000256" key="3">
    <source>
        <dbReference type="PIRSR" id="PIRSR600183-50"/>
    </source>
</evidence>
<evidence type="ECO:0000313" key="6">
    <source>
        <dbReference type="Proteomes" id="UP000234342"/>
    </source>
</evidence>
<feature type="modified residue" description="N6-(pyridoxal phosphate)lysine" evidence="3">
    <location>
        <position position="49"/>
    </location>
</feature>
<evidence type="ECO:0000259" key="4">
    <source>
        <dbReference type="Pfam" id="PF02784"/>
    </source>
</evidence>
<dbReference type="PANTHER" id="PTHR43727">
    <property type="entry name" value="DIAMINOPIMELATE DECARBOXYLASE"/>
    <property type="match status" value="1"/>
</dbReference>
<dbReference type="InterPro" id="IPR022644">
    <property type="entry name" value="De-COase2_N"/>
</dbReference>
<dbReference type="InterPro" id="IPR009006">
    <property type="entry name" value="Ala_racemase/Decarboxylase_C"/>
</dbReference>
<gene>
    <name evidence="5" type="ORF">BANT10_02159</name>
</gene>
<dbReference type="GO" id="GO:0009089">
    <property type="term" value="P:lysine biosynthetic process via diaminopimelate"/>
    <property type="evidence" value="ECO:0007669"/>
    <property type="project" value="TreeGrafter"/>
</dbReference>
<dbReference type="AlphaFoldDB" id="A0A2H1JME5"/>
<organism evidence="5 6">
    <name type="scientific">Brevibacterium antiquum</name>
    <dbReference type="NCBI Taxonomy" id="234835"/>
    <lineage>
        <taxon>Bacteria</taxon>
        <taxon>Bacillati</taxon>
        <taxon>Actinomycetota</taxon>
        <taxon>Actinomycetes</taxon>
        <taxon>Micrococcales</taxon>
        <taxon>Brevibacteriaceae</taxon>
        <taxon>Brevibacterium</taxon>
    </lineage>
</organism>
<reference evidence="6" key="1">
    <citation type="submission" date="2017-03" db="EMBL/GenBank/DDBJ databases">
        <authorList>
            <person name="Monnet C."/>
        </authorList>
    </citation>
    <scope>NUCLEOTIDE SEQUENCE [LARGE SCALE GENOMIC DNA]</scope>
    <source>
        <strain evidence="6">P10</strain>
    </source>
</reference>
<dbReference type="RefSeq" id="WP_267892180.1">
    <property type="nucleotide sequence ID" value="NZ_FXZE01000008.1"/>
</dbReference>
<keyword evidence="5" id="KW-0456">Lyase</keyword>
<sequence length="414" mass="45904">MTSTEHPRITGPPTPAFVIDESALNLRVNRFQNALAKYWPHSVMSYSVKTNPLPWLLTYMKRQGVWAEVVSDSEYRLVRAIGFEPEQIVYNGPVKSRAVLRAALRNGSLTNLDSKREVRWAVELAEEDSRLDVRVGLRVNWDLEALCPGESTVNGEMSRFGFDFDNGDLEAAIAELSAAGVTVGGLHMHRNSRTKSLQVYEAAAGVAAEIISKLDLELDWIDIGGGFFGSLNDTTGFDDYVSCIRAELEAVVDLNRTRLVVEPGGSVIANPVELHAQVLDTKDIGRQRFVITDTSRTDIDPLFRKKAVYDIDTEAASGTSHPDQVIAGFTCMEDDRLMVLKDSPKLVEGDRIVFRGVGAYTMSYGSSFIEFPPAVYVRHENQMTLVRRVGEAEDYLQGNMWADGQLPPTAVQPE</sequence>
<dbReference type="PRINTS" id="PR01179">
    <property type="entry name" value="ODADCRBXLASE"/>
</dbReference>
<dbReference type="InterPro" id="IPR029066">
    <property type="entry name" value="PLP-binding_barrel"/>
</dbReference>
<feature type="domain" description="Orn/DAP/Arg decarboxylase 2 N-terminal" evidence="4">
    <location>
        <begin position="27"/>
        <end position="268"/>
    </location>
</feature>